<evidence type="ECO:0008006" key="5">
    <source>
        <dbReference type="Google" id="ProtNLM"/>
    </source>
</evidence>
<dbReference type="RefSeq" id="WP_344421918.1">
    <property type="nucleotide sequence ID" value="NZ_BAAAQK010000019.1"/>
</dbReference>
<keyword evidence="4" id="KW-1185">Reference proteome</keyword>
<dbReference type="InterPro" id="IPR002192">
    <property type="entry name" value="PPDK_AMP/ATP-bd"/>
</dbReference>
<evidence type="ECO:0000313" key="4">
    <source>
        <dbReference type="Proteomes" id="UP001500449"/>
    </source>
</evidence>
<protein>
    <recommendedName>
        <fullName evidence="5">Phosphate kinase</fullName>
    </recommendedName>
</protein>
<dbReference type="PANTHER" id="PTHR22931:SF9">
    <property type="entry name" value="PYRUVATE, PHOSPHATE DIKINASE 1, CHLOROPLASTIC"/>
    <property type="match status" value="1"/>
</dbReference>
<dbReference type="Gene3D" id="3.50.30.10">
    <property type="entry name" value="Phosphohistidine domain"/>
    <property type="match status" value="1"/>
</dbReference>
<dbReference type="SUPFAM" id="SSF56059">
    <property type="entry name" value="Glutathione synthetase ATP-binding domain-like"/>
    <property type="match status" value="1"/>
</dbReference>
<feature type="domain" description="Pyruvate phosphate dikinase AMP/ATP-binding" evidence="2">
    <location>
        <begin position="59"/>
        <end position="262"/>
    </location>
</feature>
<accession>A0ABN2NEF0</accession>
<dbReference type="Gene3D" id="3.30.470.20">
    <property type="entry name" value="ATP-grasp fold, B domain"/>
    <property type="match status" value="1"/>
</dbReference>
<dbReference type="InterPro" id="IPR008279">
    <property type="entry name" value="PEP-util_enz_mobile_dom"/>
</dbReference>
<gene>
    <name evidence="3" type="ORF">GCM10009836_50380</name>
</gene>
<proteinExistence type="predicted"/>
<dbReference type="SUPFAM" id="SSF52009">
    <property type="entry name" value="Phosphohistidine domain"/>
    <property type="match status" value="1"/>
</dbReference>
<dbReference type="Proteomes" id="UP001500449">
    <property type="component" value="Unassembled WGS sequence"/>
</dbReference>
<dbReference type="NCBIfam" id="NF004531">
    <property type="entry name" value="PRK05878.1"/>
    <property type="match status" value="1"/>
</dbReference>
<dbReference type="InterPro" id="IPR013815">
    <property type="entry name" value="ATP_grasp_subdomain_1"/>
</dbReference>
<organism evidence="3 4">
    <name type="scientific">Pseudonocardia ailaonensis</name>
    <dbReference type="NCBI Taxonomy" id="367279"/>
    <lineage>
        <taxon>Bacteria</taxon>
        <taxon>Bacillati</taxon>
        <taxon>Actinomycetota</taxon>
        <taxon>Actinomycetes</taxon>
        <taxon>Pseudonocardiales</taxon>
        <taxon>Pseudonocardiaceae</taxon>
        <taxon>Pseudonocardia</taxon>
    </lineage>
</organism>
<reference evidence="3 4" key="1">
    <citation type="journal article" date="2019" name="Int. J. Syst. Evol. Microbiol.">
        <title>The Global Catalogue of Microorganisms (GCM) 10K type strain sequencing project: providing services to taxonomists for standard genome sequencing and annotation.</title>
        <authorList>
            <consortium name="The Broad Institute Genomics Platform"/>
            <consortium name="The Broad Institute Genome Sequencing Center for Infectious Disease"/>
            <person name="Wu L."/>
            <person name="Ma J."/>
        </authorList>
    </citation>
    <scope>NUCLEOTIDE SEQUENCE [LARGE SCALE GENOMIC DNA]</scope>
    <source>
        <strain evidence="3 4">JCM 16009</strain>
    </source>
</reference>
<dbReference type="InterPro" id="IPR010121">
    <property type="entry name" value="Pyruvate_phosphate_dikinase"/>
</dbReference>
<evidence type="ECO:0000313" key="3">
    <source>
        <dbReference type="EMBL" id="GAA1863985.1"/>
    </source>
</evidence>
<dbReference type="Gene3D" id="1.20.80.30">
    <property type="match status" value="1"/>
</dbReference>
<evidence type="ECO:0000259" key="2">
    <source>
        <dbReference type="Pfam" id="PF01326"/>
    </source>
</evidence>
<dbReference type="Pfam" id="PF00391">
    <property type="entry name" value="PEP-utilizers"/>
    <property type="match status" value="1"/>
</dbReference>
<comment type="caution">
    <text evidence="3">The sequence shown here is derived from an EMBL/GenBank/DDBJ whole genome shotgun (WGS) entry which is preliminary data.</text>
</comment>
<sequence>MLPVFAFDHAHDAPPRELTDLLGGKGAGLAEMTSVLGLPVPPGFTIAVPLCRAYREGGWPDGLDEAIAGQLSELESRMGRRLGDPADPLLVAVRSGAPRSMPGMLDTVLNLGLNDETVEGLAAVSGNADFAWDSYRRFLTMYATTVLGVTPPATDGPPKDRVAVLRRELPRIPQDPVAQLRAAVEAVFRSWDSPRARSYRAHEGIADDLGTGVTVQAMVFGNRDERSGTGVVFTRDPSTGENRPYGDFLPRAQGEDVVAGIARTLTLDDMAAQLPEAHRDLTGRLGLLEAHYRDLCDVEFTVEQGRLFILQTRVGKRGAVAAVRIAADLLRDNVITADEARARTDGLRDRARDEVLAAARQGSTSEPLARGLGASPGRATGIAVLDADAAADATTDVVLVRPETSPADVHGMGVSAGILTSTGGLVSHAAVVARGWGLPAVVGAGDLVVGEADVRTAAGEVLFAAGDTITIDGTTGEVWRGELAAGSTDLSDEDILARDLPELSALTGPARPGT</sequence>
<feature type="domain" description="PEP-utilising enzyme mobile" evidence="1">
    <location>
        <begin position="396"/>
        <end position="476"/>
    </location>
</feature>
<dbReference type="Gene3D" id="1.10.189.10">
    <property type="entry name" value="Pyruvate Phosphate Dikinase, domain 2"/>
    <property type="match status" value="1"/>
</dbReference>
<name>A0ABN2NEF0_9PSEU</name>
<dbReference type="Gene3D" id="3.30.1490.20">
    <property type="entry name" value="ATP-grasp fold, A domain"/>
    <property type="match status" value="1"/>
</dbReference>
<dbReference type="Pfam" id="PF01326">
    <property type="entry name" value="PPDK_N"/>
    <property type="match status" value="1"/>
</dbReference>
<evidence type="ECO:0000259" key="1">
    <source>
        <dbReference type="Pfam" id="PF00391"/>
    </source>
</evidence>
<dbReference type="EMBL" id="BAAAQK010000019">
    <property type="protein sequence ID" value="GAA1863985.1"/>
    <property type="molecule type" value="Genomic_DNA"/>
</dbReference>
<dbReference type="PANTHER" id="PTHR22931">
    <property type="entry name" value="PHOSPHOENOLPYRUVATE DIKINASE-RELATED"/>
    <property type="match status" value="1"/>
</dbReference>
<dbReference type="InterPro" id="IPR036637">
    <property type="entry name" value="Phosphohistidine_dom_sf"/>
</dbReference>